<feature type="compositionally biased region" description="Basic and acidic residues" evidence="1">
    <location>
        <begin position="1"/>
        <end position="18"/>
    </location>
</feature>
<sequence>MAEKAKGDPLDHDHDGKKGGSTKQEPSTELSELRAAYQAKLGKKPFGGWDAETLKAKIAEAAGA</sequence>
<feature type="region of interest" description="Disordered" evidence="1">
    <location>
        <begin position="1"/>
        <end position="30"/>
    </location>
</feature>
<accession>A0A2P7SE15</accession>
<feature type="compositionally biased region" description="Polar residues" evidence="1">
    <location>
        <begin position="21"/>
        <end position="30"/>
    </location>
</feature>
<dbReference type="Proteomes" id="UP000240653">
    <property type="component" value="Unassembled WGS sequence"/>
</dbReference>
<reference evidence="2 3" key="1">
    <citation type="submission" date="2018-03" db="EMBL/GenBank/DDBJ databases">
        <title>The draft genome of Mesorhizobium soli JCM 19897.</title>
        <authorList>
            <person name="Li L."/>
            <person name="Liu L."/>
            <person name="Liang L."/>
            <person name="Wang T."/>
            <person name="Zhang X."/>
        </authorList>
    </citation>
    <scope>NUCLEOTIDE SEQUENCE [LARGE SCALE GENOMIC DNA]</scope>
    <source>
        <strain evidence="2 3">JCM 19897</strain>
    </source>
</reference>
<dbReference type="AlphaFoldDB" id="A0A2P7SE15"/>
<evidence type="ECO:0000313" key="2">
    <source>
        <dbReference type="EMBL" id="PSJ60752.1"/>
    </source>
</evidence>
<gene>
    <name evidence="2" type="ORF">C7I85_11970</name>
</gene>
<name>A0A2P7SE15_9HYPH</name>
<evidence type="ECO:0000313" key="3">
    <source>
        <dbReference type="Proteomes" id="UP000240653"/>
    </source>
</evidence>
<organism evidence="2 3">
    <name type="scientific">Pseudaminobacter soli</name>
    <name type="common">ex Li et al. 2025</name>
    <dbReference type="NCBI Taxonomy" id="1295366"/>
    <lineage>
        <taxon>Bacteria</taxon>
        <taxon>Pseudomonadati</taxon>
        <taxon>Pseudomonadota</taxon>
        <taxon>Alphaproteobacteria</taxon>
        <taxon>Hyphomicrobiales</taxon>
        <taxon>Phyllobacteriaceae</taxon>
        <taxon>Pseudaminobacter</taxon>
    </lineage>
</organism>
<proteinExistence type="predicted"/>
<comment type="caution">
    <text evidence="2">The sequence shown here is derived from an EMBL/GenBank/DDBJ whole genome shotgun (WGS) entry which is preliminary data.</text>
</comment>
<dbReference type="EMBL" id="PXYL01000005">
    <property type="protein sequence ID" value="PSJ60752.1"/>
    <property type="molecule type" value="Genomic_DNA"/>
</dbReference>
<protein>
    <submittedName>
        <fullName evidence="2">Uncharacterized protein</fullName>
    </submittedName>
</protein>
<keyword evidence="3" id="KW-1185">Reference proteome</keyword>
<evidence type="ECO:0000256" key="1">
    <source>
        <dbReference type="SAM" id="MobiDB-lite"/>
    </source>
</evidence>